<keyword evidence="3" id="KW-0808">Transferase</keyword>
<dbReference type="STRING" id="404433.BTW07_11660"/>
<evidence type="ECO:0000313" key="4">
    <source>
        <dbReference type="Proteomes" id="UP000186878"/>
    </source>
</evidence>
<dbReference type="Gene3D" id="3.30.200.70">
    <property type="match status" value="1"/>
</dbReference>
<organism evidence="3 4">
    <name type="scientific">Salinicola socius</name>
    <dbReference type="NCBI Taxonomy" id="404433"/>
    <lineage>
        <taxon>Bacteria</taxon>
        <taxon>Pseudomonadati</taxon>
        <taxon>Pseudomonadota</taxon>
        <taxon>Gammaproteobacteria</taxon>
        <taxon>Oceanospirillales</taxon>
        <taxon>Halomonadaceae</taxon>
        <taxon>Salinicola</taxon>
    </lineage>
</organism>
<protein>
    <submittedName>
        <fullName evidence="3">Serine kinase</fullName>
    </submittedName>
</protein>
<keyword evidence="3" id="KW-0418">Kinase</keyword>
<dbReference type="RefSeq" id="WP_075570341.1">
    <property type="nucleotide sequence ID" value="NZ_MSDO01000017.1"/>
</dbReference>
<reference evidence="3 4" key="1">
    <citation type="submission" date="2016-12" db="EMBL/GenBank/DDBJ databases">
        <title>Draft genome sequences of strains Salinicola socius SMB35, Salinicola sp. MH3R3-1 and Chromohalobacter sp. SMB17 from the Verkhnekamsk potash mining region of Russia.</title>
        <authorList>
            <person name="Mavrodi D.V."/>
            <person name="Olsson B.E."/>
            <person name="Korsakova E.S."/>
            <person name="Pyankova A."/>
            <person name="Mavrodi O.V."/>
            <person name="Plotnikova E.G."/>
        </authorList>
    </citation>
    <scope>NUCLEOTIDE SEQUENCE [LARGE SCALE GENOMIC DNA]</scope>
    <source>
        <strain evidence="3 4">SMB35</strain>
    </source>
</reference>
<dbReference type="Gene3D" id="1.20.1270.170">
    <property type="match status" value="1"/>
</dbReference>
<keyword evidence="4" id="KW-1185">Reference proteome</keyword>
<feature type="domain" description="Aminoglycoside phosphotransferase" evidence="2">
    <location>
        <begin position="47"/>
        <end position="282"/>
    </location>
</feature>
<dbReference type="InterPro" id="IPR002575">
    <property type="entry name" value="Aminoglycoside_PTrfase"/>
</dbReference>
<comment type="caution">
    <text evidence="3">The sequence shown here is derived from an EMBL/GenBank/DDBJ whole genome shotgun (WGS) entry which is preliminary data.</text>
</comment>
<accession>A0A1Q8SR96</accession>
<dbReference type="SUPFAM" id="SSF56112">
    <property type="entry name" value="Protein kinase-like (PK-like)"/>
    <property type="match status" value="1"/>
</dbReference>
<comment type="similarity">
    <text evidence="1">Belongs to the pseudomonas-type ThrB family.</text>
</comment>
<name>A0A1Q8SR96_9GAMM</name>
<evidence type="ECO:0000256" key="1">
    <source>
        <dbReference type="ARBA" id="ARBA00038240"/>
    </source>
</evidence>
<evidence type="ECO:0000259" key="2">
    <source>
        <dbReference type="Pfam" id="PF01636"/>
    </source>
</evidence>
<dbReference type="EMBL" id="MSDO01000017">
    <property type="protein sequence ID" value="OLO03933.1"/>
    <property type="molecule type" value="Genomic_DNA"/>
</dbReference>
<dbReference type="Pfam" id="PF01636">
    <property type="entry name" value="APH"/>
    <property type="match status" value="1"/>
</dbReference>
<dbReference type="Proteomes" id="UP000186878">
    <property type="component" value="Unassembled WGS sequence"/>
</dbReference>
<dbReference type="OrthoDB" id="241498at2"/>
<dbReference type="AlphaFoldDB" id="A0A1Q8SR96"/>
<evidence type="ECO:0000313" key="3">
    <source>
        <dbReference type="EMBL" id="OLO03933.1"/>
    </source>
</evidence>
<dbReference type="InterPro" id="IPR011009">
    <property type="entry name" value="Kinase-like_dom_sf"/>
</dbReference>
<dbReference type="PANTHER" id="PTHR21064:SF6">
    <property type="entry name" value="AMINOGLYCOSIDE PHOSPHOTRANSFERASE DOMAIN-CONTAINING PROTEIN"/>
    <property type="match status" value="1"/>
</dbReference>
<dbReference type="GO" id="GO:0019202">
    <property type="term" value="F:amino acid kinase activity"/>
    <property type="evidence" value="ECO:0007669"/>
    <property type="project" value="TreeGrafter"/>
</dbReference>
<dbReference type="PANTHER" id="PTHR21064">
    <property type="entry name" value="AMINOGLYCOSIDE PHOSPHOTRANSFERASE DOMAIN-CONTAINING PROTEIN-RELATED"/>
    <property type="match status" value="1"/>
</dbReference>
<proteinExistence type="inferred from homology"/>
<gene>
    <name evidence="3" type="ORF">BTW07_11660</name>
</gene>
<dbReference type="InterPro" id="IPR050249">
    <property type="entry name" value="Pseudomonas-type_ThrB"/>
</dbReference>
<sequence length="347" mass="39052">MADLVSLSTVPQADSLDDDTLMRLAVAASQRYPDDVRGEVRLLCRSENATFVMQGPAGRRYAMRLHRGGYHRREDIVSELAWLAALRDAGYQVPEPVATRDGETVLTLSLEEESGDEEGQRHAVLFGWIAGDMPTNAVDPQAFRRLGGITAHLHRHSRHWKRPPGFQRIVWNHQTMVGERGHWGRWQDAPNLKAGDHPVIAAAIERIGAELEAYGRSPRRYGLIHADLRLTNLLIEGNATRIIDFDDCGFGWYLHDLAAALSFEEHHPRAGRWVEEWLAGYREVEPLEQADLAIVPTMIAQRRIQLLAWSGSHAQTRQAADLGPDWADHSVRLVRRYLEGNLPVGAE</sequence>
<dbReference type="Gene3D" id="1.10.510.10">
    <property type="entry name" value="Transferase(Phosphotransferase) domain 1"/>
    <property type="match status" value="1"/>
</dbReference>